<dbReference type="InterPro" id="IPR021352">
    <property type="entry name" value="DUF2971"/>
</dbReference>
<evidence type="ECO:0000313" key="2">
    <source>
        <dbReference type="Proteomes" id="UP001497514"/>
    </source>
</evidence>
<dbReference type="Pfam" id="PF11185">
    <property type="entry name" value="DUF2971"/>
    <property type="match status" value="1"/>
</dbReference>
<dbReference type="Proteomes" id="UP001497514">
    <property type="component" value="Chromosome"/>
</dbReference>
<name>A0ABM9NXR9_9FLAO</name>
<sequence length="339" mass="39800">MLVYKYRGGTKEIIERDIQSLEENHFWSSCIDALNDPWETIVKSDKFQKQSKSIGWFLNQKKKSALSKVHDALMNVLDALKKAGIYSLSGNALDEILWAHYADGHKGFCIEYDLDSLLNSYSGTFFSFPIIYTKNPPDIELKDIQSKNQKLIKKLAGYKSKRWDYEQEYRITTNFPGPYYYEYDALKSIYFGLRMDNDHKNLIMKKLKGRGVKYYQVEQVHKSYKLKTKQVIDPYIHEPEYLTQIPKNIVGNNKIEFKIIKKNYAEIIKRGDLEVLLDSEISQTNLIKFSEYLKLNTCGNAKNFFIRYYLDEQQVFGNAWGAYNIINEKVSCYINEIEK</sequence>
<dbReference type="EMBL" id="OZ038524">
    <property type="protein sequence ID" value="CAL2083220.1"/>
    <property type="molecule type" value="Genomic_DNA"/>
</dbReference>
<reference evidence="1 2" key="1">
    <citation type="submission" date="2024-05" db="EMBL/GenBank/DDBJ databases">
        <authorList>
            <person name="Duchaud E."/>
        </authorList>
    </citation>
    <scope>NUCLEOTIDE SEQUENCE [LARGE SCALE GENOMIC DNA]</scope>
    <source>
        <strain evidence="1">Ena-SAMPLE-TAB-13-05-2024-13:56:06:370-140309</strain>
    </source>
</reference>
<accession>A0ABM9NXR9</accession>
<organism evidence="1 2">
    <name type="scientific">Tenacibaculum dicentrarchi</name>
    <dbReference type="NCBI Taxonomy" id="669041"/>
    <lineage>
        <taxon>Bacteria</taxon>
        <taxon>Pseudomonadati</taxon>
        <taxon>Bacteroidota</taxon>
        <taxon>Flavobacteriia</taxon>
        <taxon>Flavobacteriales</taxon>
        <taxon>Flavobacteriaceae</taxon>
        <taxon>Tenacibaculum</taxon>
    </lineage>
</organism>
<protein>
    <recommendedName>
        <fullName evidence="3">DUF2971 domain-containing protein</fullName>
    </recommendedName>
</protein>
<gene>
    <name evidence="1" type="ORF">TD3509T_1497</name>
</gene>
<keyword evidence="2" id="KW-1185">Reference proteome</keyword>
<proteinExistence type="predicted"/>
<evidence type="ECO:0008006" key="3">
    <source>
        <dbReference type="Google" id="ProtNLM"/>
    </source>
</evidence>
<evidence type="ECO:0000313" key="1">
    <source>
        <dbReference type="EMBL" id="CAL2083220.1"/>
    </source>
</evidence>
<dbReference type="RefSeq" id="WP_101902718.1">
    <property type="nucleotide sequence ID" value="NZ_OZ038524.1"/>
</dbReference>